<dbReference type="RefSeq" id="WP_093374219.1">
    <property type="nucleotide sequence ID" value="NZ_BNAN01000001.1"/>
</dbReference>
<feature type="transmembrane region" description="Helical" evidence="5">
    <location>
        <begin position="633"/>
        <end position="653"/>
    </location>
</feature>
<keyword evidence="8" id="KW-1185">Reference proteome</keyword>
<dbReference type="InterPro" id="IPR011049">
    <property type="entry name" value="Serralysin-like_metalloprot_C"/>
</dbReference>
<evidence type="ECO:0000313" key="8">
    <source>
        <dbReference type="Proteomes" id="UP000198520"/>
    </source>
</evidence>
<dbReference type="AlphaFoldDB" id="A0A1I2CKC6"/>
<dbReference type="InterPro" id="IPR017500">
    <property type="entry name" value="Phage_infect_YhgE_N"/>
</dbReference>
<protein>
    <submittedName>
        <fullName evidence="7">Putative membrane protein</fullName>
    </submittedName>
</protein>
<evidence type="ECO:0000256" key="5">
    <source>
        <dbReference type="SAM" id="Phobius"/>
    </source>
</evidence>
<dbReference type="InterPro" id="IPR023908">
    <property type="entry name" value="xxxLxxG_rpt"/>
</dbReference>
<keyword evidence="3 5" id="KW-1133">Transmembrane helix</keyword>
<dbReference type="InterPro" id="IPR017501">
    <property type="entry name" value="Phage_infect_YhgE_C"/>
</dbReference>
<proteinExistence type="predicted"/>
<organism evidence="7 8">
    <name type="scientific">Flavimobilis marinus</name>
    <dbReference type="NCBI Taxonomy" id="285351"/>
    <lineage>
        <taxon>Bacteria</taxon>
        <taxon>Bacillati</taxon>
        <taxon>Actinomycetota</taxon>
        <taxon>Actinomycetes</taxon>
        <taxon>Micrococcales</taxon>
        <taxon>Jonesiaceae</taxon>
        <taxon>Flavimobilis</taxon>
    </lineage>
</organism>
<evidence type="ECO:0000256" key="1">
    <source>
        <dbReference type="ARBA" id="ARBA00004141"/>
    </source>
</evidence>
<evidence type="ECO:0000256" key="2">
    <source>
        <dbReference type="ARBA" id="ARBA00022692"/>
    </source>
</evidence>
<dbReference type="PANTHER" id="PTHR43077:SF5">
    <property type="entry name" value="PHAGE INFECTION PROTEIN"/>
    <property type="match status" value="1"/>
</dbReference>
<feature type="transmembrane region" description="Helical" evidence="5">
    <location>
        <begin position="790"/>
        <end position="810"/>
    </location>
</feature>
<dbReference type="STRING" id="285351.SAMN04488035_0166"/>
<evidence type="ECO:0000256" key="3">
    <source>
        <dbReference type="ARBA" id="ARBA00022989"/>
    </source>
</evidence>
<dbReference type="Pfam" id="PF12698">
    <property type="entry name" value="ABC2_membrane_3"/>
    <property type="match status" value="2"/>
</dbReference>
<evidence type="ECO:0000259" key="6">
    <source>
        <dbReference type="Pfam" id="PF12698"/>
    </source>
</evidence>
<keyword evidence="2 5" id="KW-0812">Transmembrane</keyword>
<dbReference type="PANTHER" id="PTHR43077">
    <property type="entry name" value="TRANSPORT PERMEASE YVFS-RELATED"/>
    <property type="match status" value="1"/>
</dbReference>
<name>A0A1I2CKC6_9MICO</name>
<dbReference type="GO" id="GO:0016020">
    <property type="term" value="C:membrane"/>
    <property type="evidence" value="ECO:0007669"/>
    <property type="project" value="UniProtKB-SubCell"/>
</dbReference>
<gene>
    <name evidence="7" type="ORF">SAMN04488035_0166</name>
</gene>
<dbReference type="Proteomes" id="UP000198520">
    <property type="component" value="Unassembled WGS sequence"/>
</dbReference>
<dbReference type="OrthoDB" id="9811483at2"/>
<accession>A0A1I2CKC6</accession>
<dbReference type="NCBIfam" id="TIGR03062">
    <property type="entry name" value="pip_yhgE_Cterm"/>
    <property type="match status" value="1"/>
</dbReference>
<dbReference type="NCBIfam" id="TIGR03061">
    <property type="entry name" value="pip_yhgE_Nterm"/>
    <property type="match status" value="1"/>
</dbReference>
<feature type="transmembrane region" description="Helical" evidence="5">
    <location>
        <begin position="736"/>
        <end position="762"/>
    </location>
</feature>
<dbReference type="GO" id="GO:0140359">
    <property type="term" value="F:ABC-type transporter activity"/>
    <property type="evidence" value="ECO:0007669"/>
    <property type="project" value="InterPro"/>
</dbReference>
<comment type="subcellular location">
    <subcellularLocation>
        <location evidence="1">Membrane</location>
        <topology evidence="1">Multi-pass membrane protein</topology>
    </subcellularLocation>
</comment>
<evidence type="ECO:0000256" key="4">
    <source>
        <dbReference type="ARBA" id="ARBA00023136"/>
    </source>
</evidence>
<feature type="transmembrane region" description="Helical" evidence="5">
    <location>
        <begin position="674"/>
        <end position="693"/>
    </location>
</feature>
<keyword evidence="4 5" id="KW-0472">Membrane</keyword>
<feature type="transmembrane region" description="Helical" evidence="5">
    <location>
        <begin position="22"/>
        <end position="43"/>
    </location>
</feature>
<reference evidence="8" key="1">
    <citation type="submission" date="2016-10" db="EMBL/GenBank/DDBJ databases">
        <authorList>
            <person name="Varghese N."/>
            <person name="Submissions S."/>
        </authorList>
    </citation>
    <scope>NUCLEOTIDE SEQUENCE [LARGE SCALE GENOMIC DNA]</scope>
    <source>
        <strain evidence="8">DSM 19083</strain>
    </source>
</reference>
<feature type="domain" description="ABC-2 type transporter transmembrane" evidence="6">
    <location>
        <begin position="28"/>
        <end position="159"/>
    </location>
</feature>
<feature type="domain" description="ABC-2 type transporter transmembrane" evidence="6">
    <location>
        <begin position="604"/>
        <end position="809"/>
    </location>
</feature>
<feature type="transmembrane region" description="Helical" evidence="5">
    <location>
        <begin position="705"/>
        <end position="729"/>
    </location>
</feature>
<evidence type="ECO:0000313" key="7">
    <source>
        <dbReference type="EMBL" id="SFE68859.1"/>
    </source>
</evidence>
<dbReference type="NCBIfam" id="TIGR03057">
    <property type="entry name" value="xxxLxxG_by_4"/>
    <property type="match status" value="6"/>
</dbReference>
<dbReference type="SUPFAM" id="SSF101967">
    <property type="entry name" value="Adhesin YadA, collagen-binding domain"/>
    <property type="match status" value="2"/>
</dbReference>
<dbReference type="Gene3D" id="3.40.1710.10">
    <property type="entry name" value="abc type-2 transporter like domain"/>
    <property type="match status" value="1"/>
</dbReference>
<dbReference type="InterPro" id="IPR013525">
    <property type="entry name" value="ABC2_TM"/>
</dbReference>
<sequence>MIALTSTGTELRRFRRGTLPRLALGALLLIPLLYGALYLWAFWDPTGRMDNLPVALVVEDVGATVDGEPLDAGAQIADRLTDSGDLLWQRTDAATAAAGVRDGDYYFAVTIPADFSATIAGAGGDDPTSATLAVTYNDANSFLATTLGRSAMEQVQTAVREQVGTEAVDKVLVGLGSARDGFATASDGALRLTTAAGQVDDGAQQLAEGATSASSGAHELASGLTRLRAGTADALDGATRLGAGTGSLADGAATLHSGAVDLSAGTATLADGAQDLAAGTSTLRSGARSLSDGVAQAHTGAQTLADGAGTLVSGAARLSSGAEALASGFTQPDGMVAGADQLAAGSAALAQGLDAAAPSLAALPTTLDTAGQLLAASTEALTRLDGDDPDVAALVAKNTAALERLSTIDGSALGTQVDEAVQGARQVAAGAERLSAGVTDASTGATTLAAQLRAGTTGTVRGGIDALAAGASSLEDGLATLTDGAGRLASGTKDIASGAARLRTGSERAAAGADSLATGAGSLSQGADTVADGTAALTAGAQGLLDGARSAETGAATLADGTASLAAGGDRLASGTAPLADGAGTLADRLVDGAAQLPDDSAALRTQRAEVIAAPVGVVDTDLAQAEGFGEGFAPFFLSLALFVGALITWLLLRPVPPRALAAPVSGIRIALAGYGPAFLIGIGQVVVMLTVVKLGLKLDTVNLAGVVAFTLLVSATFVALQQAIIAVAGPAAGKVVILAVLMLQLAASGGTYPVPVTAGFFQAVHPWMPMSYAVTGLRQLITGGADGRLVTAVLVLAGTLLVSLGVTAWRSGRMRTWTVDRLHPAIAL</sequence>
<dbReference type="EMBL" id="FONZ01000001">
    <property type="protein sequence ID" value="SFE68859.1"/>
    <property type="molecule type" value="Genomic_DNA"/>
</dbReference>
<dbReference type="InterPro" id="IPR051328">
    <property type="entry name" value="T7SS_ABC-Transporter"/>
</dbReference>